<protein>
    <submittedName>
        <fullName evidence="1">Uncharacterized protein</fullName>
    </submittedName>
</protein>
<gene>
    <name evidence="1" type="ORF">B0H64DRAFT_239406</name>
</gene>
<name>A0AAE0H8B4_9PEZI</name>
<evidence type="ECO:0000313" key="2">
    <source>
        <dbReference type="Proteomes" id="UP001278766"/>
    </source>
</evidence>
<dbReference type="AlphaFoldDB" id="A0AAE0H8B4"/>
<dbReference type="GeneID" id="87836770"/>
<dbReference type="EMBL" id="JAUEPN010000008">
    <property type="protein sequence ID" value="KAK3291716.1"/>
    <property type="molecule type" value="Genomic_DNA"/>
</dbReference>
<proteinExistence type="predicted"/>
<dbReference type="RefSeq" id="XP_062655230.1">
    <property type="nucleotide sequence ID" value="XM_062799822.1"/>
</dbReference>
<reference evidence="1" key="1">
    <citation type="journal article" date="2023" name="Mol. Phylogenet. Evol.">
        <title>Genome-scale phylogeny and comparative genomics of the fungal order Sordariales.</title>
        <authorList>
            <person name="Hensen N."/>
            <person name="Bonometti L."/>
            <person name="Westerberg I."/>
            <person name="Brannstrom I.O."/>
            <person name="Guillou S."/>
            <person name="Cros-Aarteil S."/>
            <person name="Calhoun S."/>
            <person name="Haridas S."/>
            <person name="Kuo A."/>
            <person name="Mondo S."/>
            <person name="Pangilinan J."/>
            <person name="Riley R."/>
            <person name="LaButti K."/>
            <person name="Andreopoulos B."/>
            <person name="Lipzen A."/>
            <person name="Chen C."/>
            <person name="Yan M."/>
            <person name="Daum C."/>
            <person name="Ng V."/>
            <person name="Clum A."/>
            <person name="Steindorff A."/>
            <person name="Ohm R.A."/>
            <person name="Martin F."/>
            <person name="Silar P."/>
            <person name="Natvig D.O."/>
            <person name="Lalanne C."/>
            <person name="Gautier V."/>
            <person name="Ament-Velasquez S.L."/>
            <person name="Kruys A."/>
            <person name="Hutchinson M.I."/>
            <person name="Powell A.J."/>
            <person name="Barry K."/>
            <person name="Miller A.N."/>
            <person name="Grigoriev I.V."/>
            <person name="Debuchy R."/>
            <person name="Gladieux P."/>
            <person name="Hiltunen Thoren M."/>
            <person name="Johannesson H."/>
        </authorList>
    </citation>
    <scope>NUCLEOTIDE SEQUENCE</scope>
    <source>
        <strain evidence="1">CBS 168.71</strain>
    </source>
</reference>
<sequence length="228" mass="24961">MGVLTSWLGAAKISRMNMNVQVRASQGRFRHRRALEEAPLLGSTGGKVRASREGGPGLAMCVKGVKGVKGEKRGAAWPPCRLPPRSCTRHPGDTPGLWSRHDRLKAPTGHRQWLVTLCAHPSYFVGRAGGLQINETASVPRPMICPKTTAVSMRTVRRHWNAEGALKPSSSSQLLATQKPESDVSTRALQSAKWPRLCPRRFFYTTSLISARHESYVVSGILGFGQPM</sequence>
<comment type="caution">
    <text evidence="1">The sequence shown here is derived from an EMBL/GenBank/DDBJ whole genome shotgun (WGS) entry which is preliminary data.</text>
</comment>
<keyword evidence="2" id="KW-1185">Reference proteome</keyword>
<organism evidence="1 2">
    <name type="scientific">Chaetomium fimeti</name>
    <dbReference type="NCBI Taxonomy" id="1854472"/>
    <lineage>
        <taxon>Eukaryota</taxon>
        <taxon>Fungi</taxon>
        <taxon>Dikarya</taxon>
        <taxon>Ascomycota</taxon>
        <taxon>Pezizomycotina</taxon>
        <taxon>Sordariomycetes</taxon>
        <taxon>Sordariomycetidae</taxon>
        <taxon>Sordariales</taxon>
        <taxon>Chaetomiaceae</taxon>
        <taxon>Chaetomium</taxon>
    </lineage>
</organism>
<evidence type="ECO:0000313" key="1">
    <source>
        <dbReference type="EMBL" id="KAK3291716.1"/>
    </source>
</evidence>
<dbReference type="Proteomes" id="UP001278766">
    <property type="component" value="Unassembled WGS sequence"/>
</dbReference>
<accession>A0AAE0H8B4</accession>
<reference evidence="1" key="2">
    <citation type="submission" date="2023-06" db="EMBL/GenBank/DDBJ databases">
        <authorList>
            <consortium name="Lawrence Berkeley National Laboratory"/>
            <person name="Haridas S."/>
            <person name="Hensen N."/>
            <person name="Bonometti L."/>
            <person name="Westerberg I."/>
            <person name="Brannstrom I.O."/>
            <person name="Guillou S."/>
            <person name="Cros-Aarteil S."/>
            <person name="Calhoun S."/>
            <person name="Kuo A."/>
            <person name="Mondo S."/>
            <person name="Pangilinan J."/>
            <person name="Riley R."/>
            <person name="Labutti K."/>
            <person name="Andreopoulos B."/>
            <person name="Lipzen A."/>
            <person name="Chen C."/>
            <person name="Yanf M."/>
            <person name="Daum C."/>
            <person name="Ng V."/>
            <person name="Clum A."/>
            <person name="Steindorff A."/>
            <person name="Ohm R."/>
            <person name="Martin F."/>
            <person name="Silar P."/>
            <person name="Natvig D."/>
            <person name="Lalanne C."/>
            <person name="Gautier V."/>
            <person name="Ament-Velasquez S.L."/>
            <person name="Kruys A."/>
            <person name="Hutchinson M.I."/>
            <person name="Powell A.J."/>
            <person name="Barry K."/>
            <person name="Miller A.N."/>
            <person name="Grigoriev I.V."/>
            <person name="Debuchy R."/>
            <person name="Gladieux P."/>
            <person name="Thoren M.H."/>
            <person name="Johannesson H."/>
        </authorList>
    </citation>
    <scope>NUCLEOTIDE SEQUENCE</scope>
    <source>
        <strain evidence="1">CBS 168.71</strain>
    </source>
</reference>